<dbReference type="AlphaFoldDB" id="A0A8S0V2P8"/>
<evidence type="ECO:0000256" key="1">
    <source>
        <dbReference type="ARBA" id="ARBA00008894"/>
    </source>
</evidence>
<evidence type="ECO:0000256" key="6">
    <source>
        <dbReference type="ARBA" id="ARBA00022840"/>
    </source>
</evidence>
<keyword evidence="4" id="KW-0547">Nucleotide-binding</keyword>
<keyword evidence="5" id="KW-0611">Plant defense</keyword>
<comment type="similarity">
    <text evidence="1">Belongs to the disease resistance NB-LRR family.</text>
</comment>
<evidence type="ECO:0000256" key="3">
    <source>
        <dbReference type="ARBA" id="ARBA00022737"/>
    </source>
</evidence>
<evidence type="ECO:0000256" key="4">
    <source>
        <dbReference type="ARBA" id="ARBA00022741"/>
    </source>
</evidence>
<accession>A0A8S0V2P8</accession>
<keyword evidence="6" id="KW-0067">ATP-binding</keyword>
<dbReference type="InterPro" id="IPR038005">
    <property type="entry name" value="RX-like_CC"/>
</dbReference>
<dbReference type="GO" id="GO:0005524">
    <property type="term" value="F:ATP binding"/>
    <property type="evidence" value="ECO:0007669"/>
    <property type="project" value="UniProtKB-KW"/>
</dbReference>
<keyword evidence="2" id="KW-0433">Leucine-rich repeat</keyword>
<dbReference type="OrthoDB" id="690341at2759"/>
<dbReference type="InterPro" id="IPR041118">
    <property type="entry name" value="Rx_N"/>
</dbReference>
<comment type="caution">
    <text evidence="8">The sequence shown here is derived from an EMBL/GenBank/DDBJ whole genome shotgun (WGS) entry which is preliminary data.</text>
</comment>
<dbReference type="CDD" id="cd14798">
    <property type="entry name" value="RX-CC_like"/>
    <property type="match status" value="1"/>
</dbReference>
<dbReference type="Gene3D" id="1.20.5.4130">
    <property type="match status" value="1"/>
</dbReference>
<keyword evidence="3" id="KW-0677">Repeat</keyword>
<evidence type="ECO:0000259" key="7">
    <source>
        <dbReference type="Pfam" id="PF18052"/>
    </source>
</evidence>
<organism evidence="8 9">
    <name type="scientific">Olea europaea subsp. europaea</name>
    <dbReference type="NCBI Taxonomy" id="158383"/>
    <lineage>
        <taxon>Eukaryota</taxon>
        <taxon>Viridiplantae</taxon>
        <taxon>Streptophyta</taxon>
        <taxon>Embryophyta</taxon>
        <taxon>Tracheophyta</taxon>
        <taxon>Spermatophyta</taxon>
        <taxon>Magnoliopsida</taxon>
        <taxon>eudicotyledons</taxon>
        <taxon>Gunneridae</taxon>
        <taxon>Pentapetalae</taxon>
        <taxon>asterids</taxon>
        <taxon>lamiids</taxon>
        <taxon>Lamiales</taxon>
        <taxon>Oleaceae</taxon>
        <taxon>Oleeae</taxon>
        <taxon>Olea</taxon>
    </lineage>
</organism>
<keyword evidence="9" id="KW-1185">Reference proteome</keyword>
<evidence type="ECO:0000256" key="2">
    <source>
        <dbReference type="ARBA" id="ARBA00022614"/>
    </source>
</evidence>
<dbReference type="Pfam" id="PF18052">
    <property type="entry name" value="Rx_N"/>
    <property type="match status" value="1"/>
</dbReference>
<name>A0A8S0V2P8_OLEEU</name>
<feature type="domain" description="Disease resistance N-terminal" evidence="7">
    <location>
        <begin position="5"/>
        <end position="81"/>
    </location>
</feature>
<sequence>MAESVVSFLLNQLATLTQEERQLLGRLDENVQHMQSQLEFMRASMRDADAEEDGDPQLQAWVKQVREVAYDAEDVIDIYATICKSPCR</sequence>
<dbReference type="Gramene" id="OE9A010259T1">
    <property type="protein sequence ID" value="OE9A010259C1"/>
    <property type="gene ID" value="OE9A010259"/>
</dbReference>
<dbReference type="PANTHER" id="PTHR19338:SF0">
    <property type="entry name" value="MITOCHONDRIAL IMPORT INNER MEMBRANE TRANSLOCASE SUBUNIT TIM13"/>
    <property type="match status" value="1"/>
</dbReference>
<dbReference type="PANTHER" id="PTHR19338">
    <property type="entry name" value="TRANSLOCASE OF INNER MITOCHONDRIAL MEMBRANE 13 HOMOLOG"/>
    <property type="match status" value="1"/>
</dbReference>
<dbReference type="GO" id="GO:0006952">
    <property type="term" value="P:defense response"/>
    <property type="evidence" value="ECO:0007669"/>
    <property type="project" value="UniProtKB-KW"/>
</dbReference>
<dbReference type="EMBL" id="CACTIH010009139">
    <property type="protein sequence ID" value="CAA3025637.1"/>
    <property type="molecule type" value="Genomic_DNA"/>
</dbReference>
<proteinExistence type="inferred from homology"/>
<evidence type="ECO:0000313" key="8">
    <source>
        <dbReference type="EMBL" id="CAA3025637.1"/>
    </source>
</evidence>
<gene>
    <name evidence="8" type="ORF">OLEA9_A010259</name>
</gene>
<dbReference type="Proteomes" id="UP000594638">
    <property type="component" value="Unassembled WGS sequence"/>
</dbReference>
<evidence type="ECO:0000256" key="5">
    <source>
        <dbReference type="ARBA" id="ARBA00022821"/>
    </source>
</evidence>
<reference evidence="8 9" key="1">
    <citation type="submission" date="2019-12" db="EMBL/GenBank/DDBJ databases">
        <authorList>
            <person name="Alioto T."/>
            <person name="Alioto T."/>
            <person name="Gomez Garrido J."/>
        </authorList>
    </citation>
    <scope>NUCLEOTIDE SEQUENCE [LARGE SCALE GENOMIC DNA]</scope>
</reference>
<protein>
    <submittedName>
        <fullName evidence="8">Disease resistance RPM1-like</fullName>
    </submittedName>
</protein>
<evidence type="ECO:0000313" key="9">
    <source>
        <dbReference type="Proteomes" id="UP000594638"/>
    </source>
</evidence>